<keyword evidence="3" id="KW-1185">Reference proteome</keyword>
<dbReference type="Pfam" id="PF08539">
    <property type="entry name" value="HbrB"/>
    <property type="match status" value="1"/>
</dbReference>
<feature type="compositionally biased region" description="Basic residues" evidence="1">
    <location>
        <begin position="188"/>
        <end position="197"/>
    </location>
</feature>
<feature type="compositionally biased region" description="Basic residues" evidence="1">
    <location>
        <begin position="1"/>
        <end position="10"/>
    </location>
</feature>
<dbReference type="STRING" id="1230905.A0A1G4KGV6"/>
<reference evidence="3" key="1">
    <citation type="submission" date="2016-03" db="EMBL/GenBank/DDBJ databases">
        <authorList>
            <person name="Devillers H."/>
        </authorList>
    </citation>
    <scope>NUCLEOTIDE SEQUENCE [LARGE SCALE GENOMIC DNA]</scope>
</reference>
<dbReference type="PANTHER" id="PTHR32428">
    <property type="entry name" value="TARGET OF RAPAMYCIN COMPLEX 2 SUBUNIT BIT61-RELATED"/>
    <property type="match status" value="1"/>
</dbReference>
<dbReference type="OrthoDB" id="2290221at2759"/>
<proteinExistence type="predicted"/>
<sequence length="533" mass="59624">MEETIRRKRSSSAIPSIPRLNLKEKGPGRSRFYSVSTEVRPEETGLRRENSAESNNSHNEATFVTLPSLSNVGFQSIFQNAAMRKSQQSIDSSEEYGAQRADVSPATSHRSSTIGSQTPRPSNSHSSTNGSRKRSESKTNRSLLRISNDKIEKTSRLFHNNNNKSNVSLSPSALNIGPSSQKSPLTRAARKLFHRRSSSATSKSDSSRTSPNVSSSAFGRFLQGQYSKHVNRNSMNYIHSGPNLADSTKTGYALNGAHMGNVPLQLIEDVRFDATDVHMLHDLIKNVKSLESNYKAFTTAELEALMANIWGILGNVVLSLFKNKELWDLPAKVEDINRVFEFYIKLKTESKAASSSIKFLAEIVEFLATSLYILENDIVFNYKNESTINTALKRLCVIWEVFYHNICRNVIALLLPLDVSFQTHSKFWADAQSVPLSDLGTKSQGGNLSLDLLLLRSFRDSIVLPYYHSFVDNQVGTSKNFQMYIMNEEEEKGVTQQDKLVLLQCFGLLSSIQTKNKDQTIIDDLLAGIRMSI</sequence>
<dbReference type="PANTHER" id="PTHR32428:SF2">
    <property type="entry name" value="TARGET OF RAPAMYCIN COMPLEX 2 SUBUNIT BIT61-RELATED"/>
    <property type="match status" value="1"/>
</dbReference>
<evidence type="ECO:0000256" key="1">
    <source>
        <dbReference type="SAM" id="MobiDB-lite"/>
    </source>
</evidence>
<feature type="region of interest" description="Disordered" evidence="1">
    <location>
        <begin position="1"/>
        <end position="62"/>
    </location>
</feature>
<dbReference type="Proteomes" id="UP000191024">
    <property type="component" value="Chromosome H"/>
</dbReference>
<feature type="compositionally biased region" description="Polar residues" evidence="1">
    <location>
        <begin position="157"/>
        <end position="184"/>
    </location>
</feature>
<accession>A0A1G4KGV6</accession>
<dbReference type="EMBL" id="LT598468">
    <property type="protein sequence ID" value="SCV03732.1"/>
    <property type="molecule type" value="Genomic_DNA"/>
</dbReference>
<name>A0A1G4KGV6_9SACH</name>
<feature type="compositionally biased region" description="Low complexity" evidence="1">
    <location>
        <begin position="198"/>
        <end position="210"/>
    </location>
</feature>
<feature type="compositionally biased region" description="Polar residues" evidence="1">
    <location>
        <begin position="105"/>
        <end position="130"/>
    </location>
</feature>
<organism evidence="2 3">
    <name type="scientific">Lachancea mirantina</name>
    <dbReference type="NCBI Taxonomy" id="1230905"/>
    <lineage>
        <taxon>Eukaryota</taxon>
        <taxon>Fungi</taxon>
        <taxon>Dikarya</taxon>
        <taxon>Ascomycota</taxon>
        <taxon>Saccharomycotina</taxon>
        <taxon>Saccharomycetes</taxon>
        <taxon>Saccharomycetales</taxon>
        <taxon>Saccharomycetaceae</taxon>
        <taxon>Lachancea</taxon>
    </lineage>
</organism>
<protein>
    <submittedName>
        <fullName evidence="2">LAMI_0H10506g1_1</fullName>
    </submittedName>
</protein>
<feature type="compositionally biased region" description="Low complexity" evidence="1">
    <location>
        <begin position="52"/>
        <end position="61"/>
    </location>
</feature>
<dbReference type="GO" id="GO:0031932">
    <property type="term" value="C:TORC2 complex"/>
    <property type="evidence" value="ECO:0007669"/>
    <property type="project" value="TreeGrafter"/>
</dbReference>
<gene>
    <name evidence="2" type="ORF">LAMI_0H10506G</name>
</gene>
<evidence type="ECO:0000313" key="2">
    <source>
        <dbReference type="EMBL" id="SCV03732.1"/>
    </source>
</evidence>
<feature type="compositionally biased region" description="Basic and acidic residues" evidence="1">
    <location>
        <begin position="39"/>
        <end position="51"/>
    </location>
</feature>
<feature type="region of interest" description="Disordered" evidence="1">
    <location>
        <begin position="88"/>
        <end position="216"/>
    </location>
</feature>
<dbReference type="InterPro" id="IPR013745">
    <property type="entry name" value="Bit61/PRR5"/>
</dbReference>
<dbReference type="AlphaFoldDB" id="A0A1G4KGV6"/>
<dbReference type="GO" id="GO:0038203">
    <property type="term" value="P:TORC2 signaling"/>
    <property type="evidence" value="ECO:0007669"/>
    <property type="project" value="TreeGrafter"/>
</dbReference>
<evidence type="ECO:0000313" key="3">
    <source>
        <dbReference type="Proteomes" id="UP000191024"/>
    </source>
</evidence>